<protein>
    <submittedName>
        <fullName evidence="1">Uncharacterized protein</fullName>
    </submittedName>
</protein>
<sequence length="113" mass="13384">MTIFFWSSYRWAGNWILVRCIRRTRTEFWRNYHHLFCSIFKTGVWMRGRPEISLQYHSYLVYIALLFSLLSKAECEGKGGWGISNGCDIDVIRVWLHPLCTNGCTANVMHIIY</sequence>
<dbReference type="GeneID" id="54279606"/>
<accession>A0A6A5Y8P3</accession>
<evidence type="ECO:0000313" key="2">
    <source>
        <dbReference type="Proteomes" id="UP000799778"/>
    </source>
</evidence>
<dbReference type="Proteomes" id="UP000799778">
    <property type="component" value="Unassembled WGS sequence"/>
</dbReference>
<dbReference type="RefSeq" id="XP_033389932.1">
    <property type="nucleotide sequence ID" value="XM_033522209.1"/>
</dbReference>
<proteinExistence type="predicted"/>
<evidence type="ECO:0000313" key="1">
    <source>
        <dbReference type="EMBL" id="KAF2021593.1"/>
    </source>
</evidence>
<dbReference type="AlphaFoldDB" id="A0A6A5Y8P3"/>
<gene>
    <name evidence="1" type="ORF">BU24DRAFT_23368</name>
</gene>
<keyword evidence="2" id="KW-1185">Reference proteome</keyword>
<name>A0A6A5Y8P3_9PLEO</name>
<dbReference type="EMBL" id="ML978066">
    <property type="protein sequence ID" value="KAF2021593.1"/>
    <property type="molecule type" value="Genomic_DNA"/>
</dbReference>
<reference evidence="1" key="1">
    <citation type="journal article" date="2020" name="Stud. Mycol.">
        <title>101 Dothideomycetes genomes: a test case for predicting lifestyles and emergence of pathogens.</title>
        <authorList>
            <person name="Haridas S."/>
            <person name="Albert R."/>
            <person name="Binder M."/>
            <person name="Bloem J."/>
            <person name="Labutti K."/>
            <person name="Salamov A."/>
            <person name="Andreopoulos B."/>
            <person name="Baker S."/>
            <person name="Barry K."/>
            <person name="Bills G."/>
            <person name="Bluhm B."/>
            <person name="Cannon C."/>
            <person name="Castanera R."/>
            <person name="Culley D."/>
            <person name="Daum C."/>
            <person name="Ezra D."/>
            <person name="Gonzalez J."/>
            <person name="Henrissat B."/>
            <person name="Kuo A."/>
            <person name="Liang C."/>
            <person name="Lipzen A."/>
            <person name="Lutzoni F."/>
            <person name="Magnuson J."/>
            <person name="Mondo S."/>
            <person name="Nolan M."/>
            <person name="Ohm R."/>
            <person name="Pangilinan J."/>
            <person name="Park H.-J."/>
            <person name="Ramirez L."/>
            <person name="Alfaro M."/>
            <person name="Sun H."/>
            <person name="Tritt A."/>
            <person name="Yoshinaga Y."/>
            <person name="Zwiers L.-H."/>
            <person name="Turgeon B."/>
            <person name="Goodwin S."/>
            <person name="Spatafora J."/>
            <person name="Crous P."/>
            <person name="Grigoriev I."/>
        </authorList>
    </citation>
    <scope>NUCLEOTIDE SEQUENCE</scope>
    <source>
        <strain evidence="1">CBS 175.79</strain>
    </source>
</reference>
<organism evidence="1 2">
    <name type="scientific">Aaosphaeria arxii CBS 175.79</name>
    <dbReference type="NCBI Taxonomy" id="1450172"/>
    <lineage>
        <taxon>Eukaryota</taxon>
        <taxon>Fungi</taxon>
        <taxon>Dikarya</taxon>
        <taxon>Ascomycota</taxon>
        <taxon>Pezizomycotina</taxon>
        <taxon>Dothideomycetes</taxon>
        <taxon>Pleosporomycetidae</taxon>
        <taxon>Pleosporales</taxon>
        <taxon>Pleosporales incertae sedis</taxon>
        <taxon>Aaosphaeria</taxon>
    </lineage>
</organism>